<keyword evidence="3 7" id="KW-0812">Transmembrane</keyword>
<keyword evidence="9" id="KW-1185">Reference proteome</keyword>
<dbReference type="PRINTS" id="PR01609">
    <property type="entry name" value="CD36FAMILY"/>
</dbReference>
<dbReference type="Ensembl" id="ENSPKIT00000005706.1">
    <property type="protein sequence ID" value="ENSPKIP00000024984.1"/>
    <property type="gene ID" value="ENSPKIG00000008021.1"/>
</dbReference>
<sequence>MPPKICLYGTGVVSVLLLIVSIALVLFHVFPNFLHSTMKKEIVLKNGTDVFEAWVNPSPPVYMQFYFFNVSNPSEVLKGENPSVTEVGPYTYREIRPMEQVTFLDNGNEISAVNPKTYIFEPNMSRGLEDDLIRTVNIPAVTVMEKFKDHSTISKLISAYMTSKNEGLFVTRKVGDLLWGYTDDVLNFLHTFSPEVDPNFGLFYKMNGTDDGEYIFFTGKQNYTDFTRVAKWRNESNLEWWSTDQCNMINGTNAASFHPIISKDEMLYMFSSDLCRSIYALFEKELYVMDIPAYRFTIPREVFANITENPANAGFCVPAGNCLGSGLLNVSVCKQGAPIIMSSPHFYQADKKYVDDIFGMNPVKEDHETVIDVNPLTGFLLRAAKRIQVNVFVRKYSAFSQTGNVNDLVFPVMYLNESIIIDEGSARTVREVVTKGAIVINIPFFIMGLAILIGVIFIILVCKQRGPESTPAEQEPLLKS</sequence>
<dbReference type="Pfam" id="PF01130">
    <property type="entry name" value="CD36"/>
    <property type="match status" value="1"/>
</dbReference>
<evidence type="ECO:0000256" key="7">
    <source>
        <dbReference type="SAM" id="Phobius"/>
    </source>
</evidence>
<dbReference type="STRING" id="1676925.ENSPKIP00000024984"/>
<dbReference type="Proteomes" id="UP000261540">
    <property type="component" value="Unplaced"/>
</dbReference>
<feature type="transmembrane region" description="Helical" evidence="7">
    <location>
        <begin position="7"/>
        <end position="30"/>
    </location>
</feature>
<keyword evidence="6" id="KW-0325">Glycoprotein</keyword>
<evidence type="ECO:0000256" key="5">
    <source>
        <dbReference type="ARBA" id="ARBA00023136"/>
    </source>
</evidence>
<dbReference type="InterPro" id="IPR005429">
    <property type="entry name" value="LimpII"/>
</dbReference>
<evidence type="ECO:0000256" key="4">
    <source>
        <dbReference type="ARBA" id="ARBA00022989"/>
    </source>
</evidence>
<proteinExistence type="inferred from homology"/>
<dbReference type="PRINTS" id="PR01611">
    <property type="entry name" value="LIMPII"/>
</dbReference>
<organism evidence="8 9">
    <name type="scientific">Paramormyrops kingsleyae</name>
    <dbReference type="NCBI Taxonomy" id="1676925"/>
    <lineage>
        <taxon>Eukaryota</taxon>
        <taxon>Metazoa</taxon>
        <taxon>Chordata</taxon>
        <taxon>Craniata</taxon>
        <taxon>Vertebrata</taxon>
        <taxon>Euteleostomi</taxon>
        <taxon>Actinopterygii</taxon>
        <taxon>Neopterygii</taxon>
        <taxon>Teleostei</taxon>
        <taxon>Osteoglossocephala</taxon>
        <taxon>Osteoglossomorpha</taxon>
        <taxon>Osteoglossiformes</taxon>
        <taxon>Mormyridae</taxon>
        <taxon>Paramormyrops</taxon>
    </lineage>
</organism>
<dbReference type="PANTHER" id="PTHR11923:SF112">
    <property type="entry name" value="LYSOSOME MEMBRANE PROTEIN 2"/>
    <property type="match status" value="1"/>
</dbReference>
<accession>A0A3B3S2M3</accession>
<dbReference type="GO" id="GO:0006622">
    <property type="term" value="P:protein targeting to lysosome"/>
    <property type="evidence" value="ECO:0007669"/>
    <property type="project" value="TreeGrafter"/>
</dbReference>
<dbReference type="GeneTree" id="ENSGT00940000153372"/>
<evidence type="ECO:0000256" key="3">
    <source>
        <dbReference type="ARBA" id="ARBA00022692"/>
    </source>
</evidence>
<reference evidence="8" key="2">
    <citation type="submission" date="2025-09" db="UniProtKB">
        <authorList>
            <consortium name="Ensembl"/>
        </authorList>
    </citation>
    <scope>IDENTIFICATION</scope>
</reference>
<keyword evidence="4 7" id="KW-1133">Transmembrane helix</keyword>
<name>A0A3B3S2M3_9TELE</name>
<keyword evidence="5 7" id="KW-0472">Membrane</keyword>
<evidence type="ECO:0000313" key="8">
    <source>
        <dbReference type="Ensembl" id="ENSPKIP00000024984.1"/>
    </source>
</evidence>
<comment type="similarity">
    <text evidence="2">Belongs to the CD36 family.</text>
</comment>
<dbReference type="OrthoDB" id="18585at2759"/>
<comment type="subcellular location">
    <subcellularLocation>
        <location evidence="1">Membrane</location>
    </subcellularLocation>
</comment>
<evidence type="ECO:0000256" key="6">
    <source>
        <dbReference type="ARBA" id="ARBA00023180"/>
    </source>
</evidence>
<dbReference type="AlphaFoldDB" id="A0A3B3S2M3"/>
<feature type="transmembrane region" description="Helical" evidence="7">
    <location>
        <begin position="438"/>
        <end position="461"/>
    </location>
</feature>
<dbReference type="GO" id="GO:0005764">
    <property type="term" value="C:lysosome"/>
    <property type="evidence" value="ECO:0007669"/>
    <property type="project" value="InterPro"/>
</dbReference>
<reference evidence="8" key="1">
    <citation type="submission" date="2025-08" db="UniProtKB">
        <authorList>
            <consortium name="Ensembl"/>
        </authorList>
    </citation>
    <scope>IDENTIFICATION</scope>
</reference>
<dbReference type="InterPro" id="IPR002159">
    <property type="entry name" value="CD36_fam"/>
</dbReference>
<dbReference type="PANTHER" id="PTHR11923">
    <property type="entry name" value="SCAVENGER RECEPTOR CLASS B TYPE-1 SR-B1"/>
    <property type="match status" value="1"/>
</dbReference>
<evidence type="ECO:0000313" key="9">
    <source>
        <dbReference type="Proteomes" id="UP000261540"/>
    </source>
</evidence>
<protein>
    <submittedName>
        <fullName evidence="8">Scavenger receptor class B member 2</fullName>
    </submittedName>
</protein>
<dbReference type="GO" id="GO:0005044">
    <property type="term" value="F:scavenger receptor activity"/>
    <property type="evidence" value="ECO:0007669"/>
    <property type="project" value="InterPro"/>
</dbReference>
<dbReference type="GO" id="GO:0006898">
    <property type="term" value="P:receptor-mediated endocytosis"/>
    <property type="evidence" value="ECO:0007669"/>
    <property type="project" value="TreeGrafter"/>
</dbReference>
<evidence type="ECO:0000256" key="1">
    <source>
        <dbReference type="ARBA" id="ARBA00004370"/>
    </source>
</evidence>
<dbReference type="GO" id="GO:0016020">
    <property type="term" value="C:membrane"/>
    <property type="evidence" value="ECO:0007669"/>
    <property type="project" value="UniProtKB-SubCell"/>
</dbReference>
<evidence type="ECO:0000256" key="2">
    <source>
        <dbReference type="ARBA" id="ARBA00010532"/>
    </source>
</evidence>